<organism evidence="1 2">
    <name type="scientific">Ixodes persulcatus</name>
    <name type="common">Taiga tick</name>
    <dbReference type="NCBI Taxonomy" id="34615"/>
    <lineage>
        <taxon>Eukaryota</taxon>
        <taxon>Metazoa</taxon>
        <taxon>Ecdysozoa</taxon>
        <taxon>Arthropoda</taxon>
        <taxon>Chelicerata</taxon>
        <taxon>Arachnida</taxon>
        <taxon>Acari</taxon>
        <taxon>Parasitiformes</taxon>
        <taxon>Ixodida</taxon>
        <taxon>Ixodoidea</taxon>
        <taxon>Ixodidae</taxon>
        <taxon>Ixodinae</taxon>
        <taxon>Ixodes</taxon>
    </lineage>
</organism>
<comment type="caution">
    <text evidence="1">The sequence shown here is derived from an EMBL/GenBank/DDBJ whole genome shotgun (WGS) entry which is preliminary data.</text>
</comment>
<sequence>MNESASLAAQILAMNEELSSLLELPGKVNELLLLKPSIDLMKASVEEVQTSISFLAEKYDNLLAKVSTHATDIHDLRAEVGALKTTVSEQAQTIQSLHTEMNDAEQRSRLQDMEIHGLSVTSGESLSSILVGLADKLGIEGHQPSDVVSIYRLQGKRA</sequence>
<accession>A0AC60QXT0</accession>
<dbReference type="Proteomes" id="UP000805193">
    <property type="component" value="Unassembled WGS sequence"/>
</dbReference>
<gene>
    <name evidence="1" type="ORF">HPB47_014253</name>
</gene>
<evidence type="ECO:0000313" key="2">
    <source>
        <dbReference type="Proteomes" id="UP000805193"/>
    </source>
</evidence>
<keyword evidence="2" id="KW-1185">Reference proteome</keyword>
<feature type="non-terminal residue" evidence="1">
    <location>
        <position position="158"/>
    </location>
</feature>
<reference evidence="1 2" key="1">
    <citation type="journal article" date="2020" name="Cell">
        <title>Large-Scale Comparative Analyses of Tick Genomes Elucidate Their Genetic Diversity and Vector Capacities.</title>
        <authorList>
            <consortium name="Tick Genome and Microbiome Consortium (TIGMIC)"/>
            <person name="Jia N."/>
            <person name="Wang J."/>
            <person name="Shi W."/>
            <person name="Du L."/>
            <person name="Sun Y."/>
            <person name="Zhan W."/>
            <person name="Jiang J.F."/>
            <person name="Wang Q."/>
            <person name="Zhang B."/>
            <person name="Ji P."/>
            <person name="Bell-Sakyi L."/>
            <person name="Cui X.M."/>
            <person name="Yuan T.T."/>
            <person name="Jiang B.G."/>
            <person name="Yang W.F."/>
            <person name="Lam T.T."/>
            <person name="Chang Q.C."/>
            <person name="Ding S.J."/>
            <person name="Wang X.J."/>
            <person name="Zhu J.G."/>
            <person name="Ruan X.D."/>
            <person name="Zhao L."/>
            <person name="Wei J.T."/>
            <person name="Ye R.Z."/>
            <person name="Que T.C."/>
            <person name="Du C.H."/>
            <person name="Zhou Y.H."/>
            <person name="Cheng J.X."/>
            <person name="Dai P.F."/>
            <person name="Guo W.B."/>
            <person name="Han X.H."/>
            <person name="Huang E.J."/>
            <person name="Li L.F."/>
            <person name="Wei W."/>
            <person name="Gao Y.C."/>
            <person name="Liu J.Z."/>
            <person name="Shao H.Z."/>
            <person name="Wang X."/>
            <person name="Wang C.C."/>
            <person name="Yang T.C."/>
            <person name="Huo Q.B."/>
            <person name="Li W."/>
            <person name="Chen H.Y."/>
            <person name="Chen S.E."/>
            <person name="Zhou L.G."/>
            <person name="Ni X.B."/>
            <person name="Tian J.H."/>
            <person name="Sheng Y."/>
            <person name="Liu T."/>
            <person name="Pan Y.S."/>
            <person name="Xia L.Y."/>
            <person name="Li J."/>
            <person name="Zhao F."/>
            <person name="Cao W.C."/>
        </authorList>
    </citation>
    <scope>NUCLEOTIDE SEQUENCE [LARGE SCALE GENOMIC DNA]</scope>
    <source>
        <strain evidence="1">Iper-2018</strain>
    </source>
</reference>
<name>A0AC60QXT0_IXOPE</name>
<evidence type="ECO:0000313" key="1">
    <source>
        <dbReference type="EMBL" id="KAG0444037.1"/>
    </source>
</evidence>
<dbReference type="EMBL" id="JABSTQ010002588">
    <property type="protein sequence ID" value="KAG0444037.1"/>
    <property type="molecule type" value="Genomic_DNA"/>
</dbReference>
<protein>
    <submittedName>
        <fullName evidence="1">Uncharacterized protein</fullName>
    </submittedName>
</protein>
<proteinExistence type="predicted"/>